<reference evidence="1" key="1">
    <citation type="submission" date="2018-02" db="EMBL/GenBank/DDBJ databases">
        <title>Rhizophora mucronata_Transcriptome.</title>
        <authorList>
            <person name="Meera S.P."/>
            <person name="Sreeshan A."/>
            <person name="Augustine A."/>
        </authorList>
    </citation>
    <scope>NUCLEOTIDE SEQUENCE</scope>
    <source>
        <tissue evidence="1">Leaf</tissue>
    </source>
</reference>
<proteinExistence type="predicted"/>
<accession>A0A2P2MNS6</accession>
<sequence length="73" mass="8628">MGLDFVYNFLFRYCNNAKFKYLNLLTHLAEKVFSNTRLIMRPALDHVQGNERFNSTIFSYACGSKTKIQKDQR</sequence>
<evidence type="ECO:0000313" key="1">
    <source>
        <dbReference type="EMBL" id="MBX31884.1"/>
    </source>
</evidence>
<organism evidence="1">
    <name type="scientific">Rhizophora mucronata</name>
    <name type="common">Asiatic mangrove</name>
    <dbReference type="NCBI Taxonomy" id="61149"/>
    <lineage>
        <taxon>Eukaryota</taxon>
        <taxon>Viridiplantae</taxon>
        <taxon>Streptophyta</taxon>
        <taxon>Embryophyta</taxon>
        <taxon>Tracheophyta</taxon>
        <taxon>Spermatophyta</taxon>
        <taxon>Magnoliopsida</taxon>
        <taxon>eudicotyledons</taxon>
        <taxon>Gunneridae</taxon>
        <taxon>Pentapetalae</taxon>
        <taxon>rosids</taxon>
        <taxon>fabids</taxon>
        <taxon>Malpighiales</taxon>
        <taxon>Rhizophoraceae</taxon>
        <taxon>Rhizophora</taxon>
    </lineage>
</organism>
<dbReference type="AlphaFoldDB" id="A0A2P2MNS6"/>
<dbReference type="EMBL" id="GGEC01051400">
    <property type="protein sequence ID" value="MBX31884.1"/>
    <property type="molecule type" value="Transcribed_RNA"/>
</dbReference>
<protein>
    <submittedName>
        <fullName evidence="1">Uncharacterized protein</fullName>
    </submittedName>
</protein>
<name>A0A2P2MNS6_RHIMU</name>